<feature type="region of interest" description="Disordered" evidence="16">
    <location>
        <begin position="485"/>
        <end position="764"/>
    </location>
</feature>
<dbReference type="FunFam" id="2.60.40.10:FF:000032">
    <property type="entry name" value="palladin isoform X1"/>
    <property type="match status" value="1"/>
</dbReference>
<dbReference type="FunFam" id="2.60.40.10:FF:000107">
    <property type="entry name" value="Myosin, light chain kinase a"/>
    <property type="match status" value="2"/>
</dbReference>
<evidence type="ECO:0000256" key="9">
    <source>
        <dbReference type="ARBA" id="ARBA00023157"/>
    </source>
</evidence>
<feature type="domain" description="Fibronectin type-III" evidence="19">
    <location>
        <begin position="4224"/>
        <end position="4328"/>
    </location>
</feature>
<name>Q17AF2_AEDAE</name>
<dbReference type="Pfam" id="PF07679">
    <property type="entry name" value="I-set"/>
    <property type="match status" value="11"/>
</dbReference>
<dbReference type="SUPFAM" id="SSF48726">
    <property type="entry name" value="Immunoglobulin"/>
    <property type="match status" value="11"/>
</dbReference>
<feature type="domain" description="Ig-like" evidence="18">
    <location>
        <begin position="3092"/>
        <end position="3184"/>
    </location>
</feature>
<evidence type="ECO:0000313" key="20">
    <source>
        <dbReference type="EMBL" id="EAT43208.1"/>
    </source>
</evidence>
<feature type="domain" description="Ig-like" evidence="18">
    <location>
        <begin position="3382"/>
        <end position="3467"/>
    </location>
</feature>
<evidence type="ECO:0000256" key="14">
    <source>
        <dbReference type="PROSITE-ProRule" id="PRU00192"/>
    </source>
</evidence>
<dbReference type="InterPro" id="IPR036028">
    <property type="entry name" value="SH3-like_dom_sf"/>
</dbReference>
<evidence type="ECO:0000259" key="19">
    <source>
        <dbReference type="PROSITE" id="PS50853"/>
    </source>
</evidence>
<feature type="compositionally biased region" description="Polar residues" evidence="16">
    <location>
        <begin position="844"/>
        <end position="862"/>
    </location>
</feature>
<dbReference type="VEuPathDB" id="VectorBase:AAEL020452"/>
<feature type="compositionally biased region" description="Basic and acidic residues" evidence="16">
    <location>
        <begin position="729"/>
        <end position="738"/>
    </location>
</feature>
<dbReference type="SMART" id="SM00060">
    <property type="entry name" value="FN3"/>
    <property type="match status" value="5"/>
</dbReference>
<evidence type="ECO:0000256" key="7">
    <source>
        <dbReference type="ARBA" id="ARBA00022741"/>
    </source>
</evidence>
<proteinExistence type="inferred from homology"/>
<dbReference type="FunFam" id="2.60.40.10:FF:001138">
    <property type="entry name" value="Sallimus, isoform P"/>
    <property type="match status" value="1"/>
</dbReference>
<dbReference type="GO" id="GO:0005634">
    <property type="term" value="C:nucleus"/>
    <property type="evidence" value="ECO:0007669"/>
    <property type="project" value="UniProtKB-SubCell"/>
</dbReference>
<dbReference type="CDD" id="cd00096">
    <property type="entry name" value="Ig"/>
    <property type="match status" value="1"/>
</dbReference>
<dbReference type="FunFam" id="2.60.40.10:FF:000214">
    <property type="entry name" value="titin isoform X1"/>
    <property type="match status" value="1"/>
</dbReference>
<keyword evidence="10" id="KW-0514">Muscle protein</keyword>
<evidence type="ECO:0000256" key="15">
    <source>
        <dbReference type="SAM" id="Coils"/>
    </source>
</evidence>
<feature type="region of interest" description="Disordered" evidence="16">
    <location>
        <begin position="2076"/>
        <end position="2113"/>
    </location>
</feature>
<feature type="domain" description="Ig-like" evidence="18">
    <location>
        <begin position="3938"/>
        <end position="4023"/>
    </location>
</feature>
<dbReference type="InterPro" id="IPR036116">
    <property type="entry name" value="FN3_sf"/>
</dbReference>
<sequence length="4604" mass="522845">MVTEISTEVGKPRKQITKKRTLKKRTADKEELVEVVTVQEDDKEPETTVTITETEPEAEEPMTVELLTVEQIPSDKKPIAKPKPKKKKVKTIKTSEAADDIIEKLLNLEVKKTELEKYERIDVEFKKKPTLTREISIEQPTASVAEVIELEITKAKVKTVRKPKESKIDKVEETVESMPSQFAVEEPQQKVDKEIEFTETIIPRVVEEMQDDKTLPDGTKQVTISPKIVKKKISKGKKELKEEKAEEQEPSIPSIVEFEDIVSTDELPAEQVREFVFVKPEQQEAIIEEYSFETQTYEEKSLKQVQRLQKDHTEQEERTEIKKTPKKIKKKIKKSGPSEEDEALERLLNLEVEKTQLEEYEKIELEAKPKLEKPKPKLEPIRIERKEQKATKLQITETEDQPQMIKLKKVKVPGKKEIEEVVVPKVLLKSRMMMVQYPPAVQYPQISTIVTKKGIGELARVNEEEEKIKLKKIKKIKTTKRDKLELEQVDLPEYEEEVSEEEQKPEEKEKYQRKQKEKVDEEPQVKTLKLGKGIVKKDEPVEETITLKKTPKKPKEDVEAETTSVKKPKQKPELIEHDKEHKHVQKPTFSPTEIPDVEVELEEYRQPSPVPDVPEEETPHKKKRSKKPKEPKEDEVPERPLIMGKGKKPEEIPEEDVKFRKPSPKKPEEEADQIKLKPIPKPEADTEVKEKHADRDLGLSEPVQKPDQPEEEMITIVTKKKKILKKKSSKEMSDKEPTEEAVYEELPLQTAEDEEILEETPNTVKLTEEHVVEWEKPLEISEEPKSQATVEQLPDQVEMKEIITAEGEHQKQVITKKVIKRKRQDKEEVIEVVTVQTGDKAPETTVTVCESSPEESTPQMPTKSKVRVKKVKVSSKNDDLDEIVQRLLDQEITKTELEQYEKFDFEATRKPKPEQQQQVEIVQKPIVKKSKQKEIKQHETLSLQETPTDISDTLEPTPIEAQTPDTLYTTIIEEKPRISADTIELKEDVFETTDFVAERPATEELSPVEIQDVTVQPVVQKKPLLEAAPKEEAFEQHIEEVTEVSMAPRDEVQISATDILSRATEKPLVSKAMLEAAPKEDTFEQHVEEVSEVSIADRDVVQITATDIPLEAIERPMVSKALLEAAAKQEAFEQLVEEVSEVSIESRDVVQIDVTDIPSKAIEKPMVSKVILEAAPKEEAFEQTVEEVSEVSIAALDVVQIAATDIPSKAIEKPKVSKAVLEAAPKEEAFEQLVEEVSEVAIAPRDVVQIAATDIPSEAIEKPLVSKAVLEAAPKEEAFEQPLEETTTVPELSMDKLELQAVEVPDLITEKPKIRRKPLLEAVPKEELLEQLAEETSDATTIQMEQVQLSATDIPHAAVEKPKVQAKPTLTAAAKQELLEQETEETDNVPSLSLDEMLPQAVDVTDQATEKPYIHGKPLLEAAPIEEQLDLSIEEADTVTSLSLDEVQVAPTDIPDEATKKPKIQEKPTLAAAPAESLLEQKTEETEIAPSLSLDGVKVSPIEESLAAPAEQVQITQQVDVQVAPEPTKKAKTKVTKVTKKTKKSIDDDEELQRLLNLEIEKTELEIYEKVDLEAKEKIKPEKGELVKLEPIKIERKEQKPTKLEITDTPEPQTVKLRKTVIPEKKEIEEVTVPKVLLKSRVVQVEYPPEAQKPKIVQLETKQGVGELSRIEEEEDERKVKKIKKVKVIKKEKPELEVLDIEKFEKEPTVQEEKEEEKPKYQRQIKEKPVEETEERTLVLGKGKLKKEEDEIEEVKLKKTPVRPKEEEEVEAVIKKKKEEKPTEDEIIKKQKHVEKPTFTPTDIPDVETELEPYEKPVPEPKEKPVKEPKKPKVPKEPKVLEVPEEPEHKIVLGKGKLPEPEPEPEVKFRIPVGKKPEEELEEIKLKPFKKPSPEKEPTERDADRDMALPKPKEYPEEPDAEITIKKKKRKVPKEPEAPTPVEEIPEPSPVPEEPTKPAEVPQEEPEIEKPARIEEVTKPKELQLEQPSEMVTPKVVEETTEDIMAPVVVAEKPKEIETEPLQEPEVTQPEVREVKEEKKKIIKKVKKPKAKPDEDEELQRLLNLEVEKTPLEQYEKVELEPKEKEKPAPEIKPVEVPKPQEEVIEPEPKPEPVVQKAKIVEQEPIPEHVTADTAVEEPVVEEIVPSEVKVELASVEEEMPIEVIQDIPAPVVEEQPVEPEKPVKKPKEKKVIKTVVKKPKKASLEDDEQLQKLLNLEIEKTELEKYEKVDIEIVKKPKTVEEIVVEQKPEEPKVEDVPEEVVFKPKPKDRVIKPVEEEVEVDFKLKRKPRLPEQPQEIEESITLKPTPQKSEEPVSVERIIKIEVERPEPVVIEEADEITIQREEDIETVEPLVEEPADEFIVPEEVVPIQPIQEEISVAQPLIEDAVLELPSEETPEVVESVPIQPIVEEPTPVVPLRKVSLKPVPKPVVEEEKPKEKPKKKTVVVKKKKASLDDDAELQRLLNLEVEKTELEQYEKVDVDFKKREKLKITQQPQPQQAVESTIEEEQTIQLKPRKKSVKPSVETIEETEVAFKLKPKKKPEEQVEDATVTLRKQKPKVVEETAIEEIIRLKPVVQKPEEVEEVEESIKLQAKPQPYVTDEAEASLKIVREASPEEKPKKKVVKKKKEDDVDEITKKLLEMDVPKTELEKYEKVDVDFTKKPKEVEKVAPAPAEEVVEHVVIRKQRPRPKPAFRREVLDEEEVRIKKIKKVRQPRPVFKDIEPHTVTFQPKRVKHIEDIEQEFKIQLDSYAREEISMTGRVKLPAPYSYGEETGEAHITIIKEVNEDDEVVYEVIYDDSEVDVEEDEYDRYEEEDAEHVVLELRKRRQKLESLIVHQEEEISIDLTRRKSQVTHEEESFTLKQQKKSLATYSEEEANEMYCIQPVEAENEEAIHLVEGEKVYVIDRSNPEWWFVKRSWSEERGFARRELLMDAVTYPQYVQKTLNEKIDKLPIFEKPAPSEKPQAPKIIEKLQPITTQDGYTVQFECKVEGYPRPQITWFRQTAVIKPSQDFQIYYDDDNVATLIIREVFPEDAGTFTCVAKNIAGFASSTTELSVDSFTSDHGSEVATLSRKSMSRESSLADILEGIPPTFSRKPKAQYVDVGSDVLLECRLVAIPEPDIHWFYNGTEITTKGNIDVVVESDMHMYCTVVQIRNIDKKQEGSYQVVARNREGESALDITVKVKTGVLEPPQILEPLKSMSIRQGETVMLSTQIVGNPTPEVQWFKNGEVLKTPTQADKNMYTVTLLSPTHENAGEYTVKAKNAAGTVETTAFLTVDESNVGNPQAPLFLERFEEQSVPQGGTIKLPAKVSGNPVPEILWLRNNNTLLTSKKVKQAYDGQNIELTISNADSEQDSGNYKCIASNTVGKASHGARVTVEVDRVTFVKKLKKTVTVEESKSVTLECETSHTVSTKWFHNGKEMSGMDHRVIVQEGKVHKLVIKNPTIKDTGMYQCTVKDQVTECSLTVLEAKPEFIRKMEDVETKEKQNAVLEVEITSETADVVWYKEGKKIVEEKGKYEFSKKGKTRSLLVRSTSVHDEGEYTCALADQECSAEVVVIELPPEIITPLKDVTVARGENAVFDIELTKGDALVRWYRDDTELSFNGHYQLTIDGKRQTLKIIKTVDEDAGVYKCVVGDQLSTAKLTVERPLVDFVKRLPDVTIATKQTDAVFVVELSESAEVTWYKNSKKIKASSKYELIADKKVRKLIVKNVTEDDEDEYTCTIANVKTSSKLKVEVIKVAPTIFDDGSRTYTIRKEDDVTFNVKFNATPKPDSEWYVNEKLVIPSPRFVPTIGEETASLTIKKVVESDAGDYTVRLVNECGDASASFTLIVKRQPGAPDAPEATQITDDSITLFWKSPEDNGNSTITEYILEYQEKSKKKWTEITNISETTTTVTKLTKNSEYTFRVTAVNEMGKGPASPNSPYYKIAAPIKKEAPVVSEHLKDVHIGLDQTITLTCIVNGVPTPEVSWYRNGTALKEKTITYENGAAKYVIVKTTKETSGTYVCKAVNEVGSVESSCKVVIEEKPTITVDKKQIVQKLRVGDEWTVVANFEGYPVPEIVWYREDEVIESTAEHTIVTISKSSTIVIGKLDRSDSGKYVVEARNSAGSASVELQLKVIDKPSKPEGPIIVKELSPEAVVIEWKPPADDGGLEISQYSIEKCDDTNKNAWIKVADVQKNIKSYCIQKLLDSTQYHFRVIAQNPIGCSEPLESATITVKQVLEPPSPPRGPIETSGMTSHSFTLSWQPSEHNGGSKITEYIVEMKESKKKVWKVVGSTSASETSLLIENLSANRGYDFRIFAKNKIGTSEALQTEESIVAGKEITPPSAPRNLRIVNVTSKSIKLEWQQPETNGGSDVTGYVIEKRLTTSQQWTKIKTLDATCLSYCVDNLKEKSELVFRVFAENVIGLSPPATSETVTLKSYAKISEKWLTIRIAFFFTTAVPSPPTGPLEVRYLGPNINIVEWGIPESDGGAPLEGYNIVIRNIKKTMWMEVGRVSADCQSFNIKDLAEDEEYLIRIIARNEVGNSDPLESEEPYKAQLGAAPEDTHDETTRDFTEPSATNTSSWLREHNMTADIHSYARHKLLRRREYFFKLWVNAKNLFK</sequence>
<evidence type="ECO:0000259" key="18">
    <source>
        <dbReference type="PROSITE" id="PS50835"/>
    </source>
</evidence>
<keyword evidence="11" id="KW-0539">Nucleus</keyword>
<feature type="region of interest" description="Disordered" evidence="16">
    <location>
        <begin position="1707"/>
        <end position="2034"/>
    </location>
</feature>
<feature type="domain" description="Ig-like" evidence="18">
    <location>
        <begin position="3286"/>
        <end position="3378"/>
    </location>
</feature>
<reference evidence="20" key="3">
    <citation type="submission" date="2012-09" db="EMBL/GenBank/DDBJ databases">
        <authorList>
            <consortium name="VectorBase"/>
        </authorList>
    </citation>
    <scope>NUCLEOTIDE SEQUENCE</scope>
    <source>
        <strain evidence="20">Liverpool</strain>
    </source>
</reference>
<dbReference type="FunFam" id="2.60.40.10:FF:000056">
    <property type="entry name" value="twitchin isoform X4"/>
    <property type="match status" value="3"/>
</dbReference>
<dbReference type="GO" id="GO:0030018">
    <property type="term" value="C:Z disc"/>
    <property type="evidence" value="ECO:0007669"/>
    <property type="project" value="UniProtKB-ARBA"/>
</dbReference>
<feature type="compositionally biased region" description="Basic and acidic residues" evidence="16">
    <location>
        <begin position="647"/>
        <end position="698"/>
    </location>
</feature>
<dbReference type="GO" id="GO:0009888">
    <property type="term" value="P:tissue development"/>
    <property type="evidence" value="ECO:0007669"/>
    <property type="project" value="UniProtKB-ARBA"/>
</dbReference>
<feature type="region of interest" description="Disordered" evidence="16">
    <location>
        <begin position="933"/>
        <end position="963"/>
    </location>
</feature>
<evidence type="ECO:0000256" key="10">
    <source>
        <dbReference type="ARBA" id="ARBA00023179"/>
    </source>
</evidence>
<dbReference type="STRING" id="7159.Q17AF2"/>
<dbReference type="GO" id="GO:0050793">
    <property type="term" value="P:regulation of developmental process"/>
    <property type="evidence" value="ECO:0007669"/>
    <property type="project" value="UniProtKB-ARBA"/>
</dbReference>
<evidence type="ECO:0000259" key="17">
    <source>
        <dbReference type="PROSITE" id="PS50002"/>
    </source>
</evidence>
<dbReference type="PROSITE" id="PS50835">
    <property type="entry name" value="IG_LIKE"/>
    <property type="match status" value="10"/>
</dbReference>
<dbReference type="OMA" id="TIQKPIP"/>
<dbReference type="FunFam" id="2.60.40.10:FF:000080">
    <property type="entry name" value="Myosin light chain kinase, smooth muscle"/>
    <property type="match status" value="1"/>
</dbReference>
<keyword evidence="12" id="KW-0393">Immunoglobulin domain</keyword>
<feature type="compositionally biased region" description="Basic and acidic residues" evidence="16">
    <location>
        <begin position="308"/>
        <end position="323"/>
    </location>
</feature>
<feature type="region of interest" description="Disordered" evidence="16">
    <location>
        <begin position="904"/>
        <end position="923"/>
    </location>
</feature>
<feature type="region of interest" description="Disordered" evidence="16">
    <location>
        <begin position="844"/>
        <end position="870"/>
    </location>
</feature>
<feature type="region of interest" description="Disordered" evidence="16">
    <location>
        <begin position="308"/>
        <end position="340"/>
    </location>
</feature>
<dbReference type="InterPro" id="IPR007110">
    <property type="entry name" value="Ig-like_dom"/>
</dbReference>
<accession>Q17AF2</accession>
<dbReference type="Gene3D" id="2.30.30.40">
    <property type="entry name" value="SH3 Domains"/>
    <property type="match status" value="1"/>
</dbReference>
<feature type="compositionally biased region" description="Basic and acidic residues" evidence="16">
    <location>
        <begin position="1707"/>
        <end position="1737"/>
    </location>
</feature>
<dbReference type="CDD" id="cd00063">
    <property type="entry name" value="FN3"/>
    <property type="match status" value="5"/>
</dbReference>
<dbReference type="SMART" id="SM00409">
    <property type="entry name" value="IG"/>
    <property type="match status" value="11"/>
</dbReference>
<keyword evidence="6" id="KW-0677">Repeat</keyword>
<feature type="compositionally biased region" description="Basic residues" evidence="16">
    <location>
        <begin position="718"/>
        <end position="728"/>
    </location>
</feature>
<dbReference type="Proteomes" id="UP000682892">
    <property type="component" value="Chromosome 2"/>
</dbReference>
<dbReference type="GO" id="GO:0007517">
    <property type="term" value="P:muscle organ development"/>
    <property type="evidence" value="ECO:0007669"/>
    <property type="project" value="UniProtKB-ARBA"/>
</dbReference>
<feature type="domain" description="SH3" evidence="17">
    <location>
        <begin position="2876"/>
        <end position="2937"/>
    </location>
</feature>
<feature type="domain" description="Ig-like" evidence="18">
    <location>
        <begin position="3193"/>
        <end position="3277"/>
    </location>
</feature>
<dbReference type="PROSITE" id="PS50002">
    <property type="entry name" value="SH3"/>
    <property type="match status" value="1"/>
</dbReference>
<feature type="region of interest" description="Disordered" evidence="16">
    <location>
        <begin position="1466"/>
        <end position="1487"/>
    </location>
</feature>
<keyword evidence="4 14" id="KW-0728">SH3 domain</keyword>
<dbReference type="InterPro" id="IPR003599">
    <property type="entry name" value="Ig_sub"/>
</dbReference>
<feature type="domain" description="Ig-like" evidence="18">
    <location>
        <begin position="2968"/>
        <end position="3057"/>
    </location>
</feature>
<dbReference type="InterPro" id="IPR036179">
    <property type="entry name" value="Ig-like_dom_sf"/>
</dbReference>
<feature type="compositionally biased region" description="Basic and acidic residues" evidence="16">
    <location>
        <begin position="1772"/>
        <end position="1789"/>
    </location>
</feature>
<feature type="compositionally biased region" description="Basic residues" evidence="16">
    <location>
        <begin position="324"/>
        <end position="334"/>
    </location>
</feature>
<feature type="domain" description="Fibronectin type-III" evidence="19">
    <location>
        <begin position="4446"/>
        <end position="4542"/>
    </location>
</feature>
<keyword evidence="9" id="KW-1015">Disulfide bond</keyword>
<keyword evidence="7" id="KW-0547">Nucleotide-binding</keyword>
<dbReference type="PROSITE" id="PS50853">
    <property type="entry name" value="FN3"/>
    <property type="match status" value="5"/>
</dbReference>
<dbReference type="InterPro" id="IPR013098">
    <property type="entry name" value="Ig_I-set"/>
</dbReference>
<feature type="domain" description="Ig-like" evidence="18">
    <location>
        <begin position="3563"/>
        <end position="3646"/>
    </location>
</feature>
<dbReference type="InterPro" id="IPR001452">
    <property type="entry name" value="SH3_domain"/>
</dbReference>
<gene>
    <name evidence="20" type="ORF">AaeL_AAEL005319</name>
</gene>
<dbReference type="PANTHER" id="PTHR13817:SF151">
    <property type="entry name" value="TITIN"/>
    <property type="match status" value="1"/>
</dbReference>
<dbReference type="FunFam" id="2.60.40.10:FF:000147">
    <property type="entry name" value="Myosin light chain kinase"/>
    <property type="match status" value="1"/>
</dbReference>
<evidence type="ECO:0000256" key="2">
    <source>
        <dbReference type="ARBA" id="ARBA00004657"/>
    </source>
</evidence>
<feature type="domain" description="Fibronectin type-III" evidence="19">
    <location>
        <begin position="4125"/>
        <end position="4221"/>
    </location>
</feature>
<protein>
    <recommendedName>
        <fullName evidence="13">Titin</fullName>
    </recommendedName>
</protein>
<dbReference type="InterPro" id="IPR050964">
    <property type="entry name" value="Striated_Muscle_Regulatory"/>
</dbReference>
<dbReference type="Pfam" id="PF00041">
    <property type="entry name" value="fn3"/>
    <property type="match status" value="5"/>
</dbReference>
<feature type="compositionally biased region" description="Basic and acidic residues" evidence="16">
    <location>
        <begin position="628"/>
        <end position="638"/>
    </location>
</feature>
<dbReference type="GO" id="GO:0051239">
    <property type="term" value="P:regulation of multicellular organismal process"/>
    <property type="evidence" value="ECO:0007669"/>
    <property type="project" value="UniProtKB-ARBA"/>
</dbReference>
<dbReference type="FunFam" id="2.60.40.10:FF:000031">
    <property type="entry name" value="Myosin-binding protein C, slow type"/>
    <property type="match status" value="1"/>
</dbReference>
<evidence type="ECO:0000256" key="6">
    <source>
        <dbReference type="ARBA" id="ARBA00022737"/>
    </source>
</evidence>
<evidence type="ECO:0000256" key="5">
    <source>
        <dbReference type="ARBA" id="ARBA00022490"/>
    </source>
</evidence>
<feature type="domain" description="Fibronectin type-III" evidence="19">
    <location>
        <begin position="3839"/>
        <end position="3932"/>
    </location>
</feature>
<evidence type="ECO:0000256" key="4">
    <source>
        <dbReference type="ARBA" id="ARBA00022443"/>
    </source>
</evidence>
<dbReference type="GO" id="GO:0005198">
    <property type="term" value="F:structural molecule activity"/>
    <property type="evidence" value="ECO:0007669"/>
    <property type="project" value="UniProtKB-ARBA"/>
</dbReference>
<dbReference type="GO" id="GO:0009653">
    <property type="term" value="P:anatomical structure morphogenesis"/>
    <property type="evidence" value="ECO:0007669"/>
    <property type="project" value="UniProtKB-ARBA"/>
</dbReference>
<dbReference type="FunFam" id="2.60.40.10:FF:000050">
    <property type="entry name" value="Titin isoform B"/>
    <property type="match status" value="2"/>
</dbReference>
<feature type="domain" description="Ig-like" evidence="18">
    <location>
        <begin position="4028"/>
        <end position="4118"/>
    </location>
</feature>
<dbReference type="SUPFAM" id="SSF50044">
    <property type="entry name" value="SH3-domain"/>
    <property type="match status" value="1"/>
</dbReference>
<feature type="compositionally biased region" description="Basic and acidic residues" evidence="16">
    <location>
        <begin position="4546"/>
        <end position="4557"/>
    </location>
</feature>
<dbReference type="GO" id="GO:0005524">
    <property type="term" value="F:ATP binding"/>
    <property type="evidence" value="ECO:0007669"/>
    <property type="project" value="UniProtKB-KW"/>
</dbReference>
<feature type="coiled-coil region" evidence="15">
    <location>
        <begin position="2815"/>
        <end position="2842"/>
    </location>
</feature>
<feature type="compositionally biased region" description="Acidic residues" evidence="16">
    <location>
        <begin position="487"/>
        <end position="500"/>
    </location>
</feature>
<dbReference type="SUPFAM" id="SSF49265">
    <property type="entry name" value="Fibronectin type III"/>
    <property type="match status" value="4"/>
</dbReference>
<evidence type="ECO:0000256" key="11">
    <source>
        <dbReference type="ARBA" id="ARBA00023242"/>
    </source>
</evidence>
<reference evidence="20" key="1">
    <citation type="submission" date="2005-10" db="EMBL/GenBank/DDBJ databases">
        <authorList>
            <person name="Loftus B.J."/>
            <person name="Nene V.M."/>
            <person name="Hannick L.I."/>
            <person name="Bidwell S."/>
            <person name="Haas B."/>
            <person name="Amedeo P."/>
            <person name="Orvis J."/>
            <person name="Wortman J.R."/>
            <person name="White O.R."/>
            <person name="Salzberg S."/>
            <person name="Shumway M."/>
            <person name="Koo H."/>
            <person name="Zhao Y."/>
            <person name="Holmes M."/>
            <person name="Miller J."/>
            <person name="Schatz M."/>
            <person name="Pop M."/>
            <person name="Pai G."/>
            <person name="Utterback T."/>
            <person name="Rogers Y.-H."/>
            <person name="Kravitz S."/>
            <person name="Fraser C.M."/>
        </authorList>
    </citation>
    <scope>NUCLEOTIDE SEQUENCE</scope>
    <source>
        <strain evidence="20">Liverpool</strain>
    </source>
</reference>
<dbReference type="SMART" id="SM00408">
    <property type="entry name" value="IGc2"/>
    <property type="match status" value="10"/>
</dbReference>
<dbReference type="InterPro" id="IPR003961">
    <property type="entry name" value="FN3_dom"/>
</dbReference>
<evidence type="ECO:0000256" key="12">
    <source>
        <dbReference type="ARBA" id="ARBA00023319"/>
    </source>
</evidence>
<feature type="domain" description="Fibronectin type-III" evidence="19">
    <location>
        <begin position="4329"/>
        <end position="4423"/>
    </location>
</feature>
<feature type="compositionally biased region" description="Polar residues" evidence="16">
    <location>
        <begin position="940"/>
        <end position="951"/>
    </location>
</feature>
<evidence type="ECO:0000256" key="8">
    <source>
        <dbReference type="ARBA" id="ARBA00022840"/>
    </source>
</evidence>
<evidence type="ECO:0000256" key="16">
    <source>
        <dbReference type="SAM" id="MobiDB-lite"/>
    </source>
</evidence>
<feature type="region of interest" description="Disordered" evidence="16">
    <location>
        <begin position="37"/>
        <end position="91"/>
    </location>
</feature>
<dbReference type="Gene3D" id="2.60.40.10">
    <property type="entry name" value="Immunoglobulins"/>
    <property type="match status" value="16"/>
</dbReference>
<dbReference type="InterPro" id="IPR013783">
    <property type="entry name" value="Ig-like_fold"/>
</dbReference>
<evidence type="ECO:0000256" key="1">
    <source>
        <dbReference type="ARBA" id="ARBA00004123"/>
    </source>
</evidence>
<dbReference type="eggNOG" id="KOG0613">
    <property type="taxonomic scope" value="Eukaryota"/>
</dbReference>
<feature type="compositionally biased region" description="Basic and acidic residues" evidence="16">
    <location>
        <begin position="501"/>
        <end position="524"/>
    </location>
</feature>
<feature type="compositionally biased region" description="Basic and acidic residues" evidence="16">
    <location>
        <begin position="1968"/>
        <end position="1984"/>
    </location>
</feature>
<feature type="compositionally biased region" description="Basic and acidic residues" evidence="16">
    <location>
        <begin position="2076"/>
        <end position="2111"/>
    </location>
</feature>
<feature type="domain" description="Ig-like" evidence="18">
    <location>
        <begin position="3473"/>
        <end position="3557"/>
    </location>
</feature>
<evidence type="ECO:0000256" key="3">
    <source>
        <dbReference type="ARBA" id="ARBA00006692"/>
    </source>
</evidence>
<feature type="region of interest" description="Disordered" evidence="16">
    <location>
        <begin position="4542"/>
        <end position="4567"/>
    </location>
</feature>
<feature type="domain" description="Ig-like" evidence="18">
    <location>
        <begin position="3678"/>
        <end position="3735"/>
    </location>
</feature>
<dbReference type="PRINTS" id="PR00014">
    <property type="entry name" value="FNTYPEIII"/>
</dbReference>
<keyword evidence="15" id="KW-0175">Coiled coil</keyword>
<keyword evidence="5" id="KW-0963">Cytoplasm</keyword>
<dbReference type="PANTHER" id="PTHR13817">
    <property type="entry name" value="TITIN"/>
    <property type="match status" value="1"/>
</dbReference>
<feature type="compositionally biased region" description="Basic and acidic residues" evidence="16">
    <location>
        <begin position="1813"/>
        <end position="1916"/>
    </location>
</feature>
<dbReference type="InterPro" id="IPR003598">
    <property type="entry name" value="Ig_sub2"/>
</dbReference>
<comment type="subcellular location">
    <subcellularLocation>
        <location evidence="2">Cytoplasm</location>
        <location evidence="2">Myofibril</location>
    </subcellularLocation>
    <subcellularLocation>
        <location evidence="1">Nucleus</location>
    </subcellularLocation>
</comment>
<feature type="compositionally biased region" description="Basic and acidic residues" evidence="16">
    <location>
        <begin position="1746"/>
        <end position="1757"/>
    </location>
</feature>
<dbReference type="GO" id="GO:0030154">
    <property type="term" value="P:cell differentiation"/>
    <property type="evidence" value="ECO:0007669"/>
    <property type="project" value="UniProtKB-ARBA"/>
</dbReference>
<evidence type="ECO:0000313" key="21">
    <source>
        <dbReference type="Proteomes" id="UP000682892"/>
    </source>
</evidence>
<comment type="similarity">
    <text evidence="3">Belongs to the protein kinase superfamily. CAMK Ser/Thr protein kinase family.</text>
</comment>
<reference evidence="20" key="2">
    <citation type="journal article" date="2007" name="Science">
        <title>Genome sequence of Aedes aegypti, a major arbovirus vector.</title>
        <authorList>
            <person name="Nene V."/>
            <person name="Wortman J.R."/>
            <person name="Lawson D."/>
            <person name="Haas B."/>
            <person name="Kodira C."/>
            <person name="Tu Z.J."/>
            <person name="Loftus B."/>
            <person name="Xi Z."/>
            <person name="Megy K."/>
            <person name="Grabherr M."/>
            <person name="Ren Q."/>
            <person name="Zdobnov E.M."/>
            <person name="Lobo N.F."/>
            <person name="Campbell K.S."/>
            <person name="Brown S.E."/>
            <person name="Bonaldo M.F."/>
            <person name="Zhu J."/>
            <person name="Sinkins S.P."/>
            <person name="Hogenkamp D.G."/>
            <person name="Amedeo P."/>
            <person name="Arensburger P."/>
            <person name="Atkinson P.W."/>
            <person name="Bidwell S."/>
            <person name="Biedler J."/>
            <person name="Birney E."/>
            <person name="Bruggner R.V."/>
            <person name="Costas J."/>
            <person name="Coy M.R."/>
            <person name="Crabtree J."/>
            <person name="Crawford M."/>
            <person name="Debruyn B."/>
            <person name="Decaprio D."/>
            <person name="Eiglmeier K."/>
            <person name="Eisenstadt E."/>
            <person name="El-Dorry H."/>
            <person name="Gelbart W.M."/>
            <person name="Gomes S.L."/>
            <person name="Hammond M."/>
            <person name="Hannick L.I."/>
            <person name="Hogan J.R."/>
            <person name="Holmes M.H."/>
            <person name="Jaffe D."/>
            <person name="Johnston J.S."/>
            <person name="Kennedy R.C."/>
            <person name="Koo H."/>
            <person name="Kravitz S."/>
            <person name="Kriventseva E.V."/>
            <person name="Kulp D."/>
            <person name="Labutti K."/>
            <person name="Lee E."/>
            <person name="Li S."/>
            <person name="Lovin D.D."/>
            <person name="Mao C."/>
            <person name="Mauceli E."/>
            <person name="Menck C.F."/>
            <person name="Miller J.R."/>
            <person name="Montgomery P."/>
            <person name="Mori A."/>
            <person name="Nascimento A.L."/>
            <person name="Naveira H.F."/>
            <person name="Nusbaum C."/>
            <person name="O'leary S."/>
            <person name="Orvis J."/>
            <person name="Pertea M."/>
            <person name="Quesneville H."/>
            <person name="Reidenbach K.R."/>
            <person name="Rogers Y.H."/>
            <person name="Roth C.W."/>
            <person name="Schneider J.R."/>
            <person name="Schatz M."/>
            <person name="Shumway M."/>
            <person name="Stanke M."/>
            <person name="Stinson E.O."/>
            <person name="Tubio J.M."/>
            <person name="Vanzee J.P."/>
            <person name="Verjovski-Almeida S."/>
            <person name="Werner D."/>
            <person name="White O."/>
            <person name="Wyder S."/>
            <person name="Zeng Q."/>
            <person name="Zhao Q."/>
            <person name="Zhao Y."/>
            <person name="Hill C.A."/>
            <person name="Raikhel A.S."/>
            <person name="Soares M.B."/>
            <person name="Knudson D.L."/>
            <person name="Lee N.H."/>
            <person name="Galagan J."/>
            <person name="Salzberg S.L."/>
            <person name="Paulsen I.T."/>
            <person name="Dimopoulos G."/>
            <person name="Collins F.H."/>
            <person name="Birren B."/>
            <person name="Fraser-Liggett C.M."/>
            <person name="Severson D.W."/>
        </authorList>
    </citation>
    <scope>NUCLEOTIDE SEQUENCE [LARGE SCALE GENOMIC DNA]</scope>
    <source>
        <strain evidence="20">Liverpool</strain>
    </source>
</reference>
<feature type="compositionally biased region" description="Basic and acidic residues" evidence="16">
    <location>
        <begin position="904"/>
        <end position="913"/>
    </location>
</feature>
<feature type="compositionally biased region" description="Basic and acidic residues" evidence="16">
    <location>
        <begin position="570"/>
        <end position="581"/>
    </location>
</feature>
<feature type="compositionally biased region" description="Basic residues" evidence="16">
    <location>
        <begin position="79"/>
        <end position="91"/>
    </location>
</feature>
<organism evidence="20 21">
    <name type="scientific">Aedes aegypti</name>
    <name type="common">Yellowfever mosquito</name>
    <name type="synonym">Culex aegypti</name>
    <dbReference type="NCBI Taxonomy" id="7159"/>
    <lineage>
        <taxon>Eukaryota</taxon>
        <taxon>Metazoa</taxon>
        <taxon>Ecdysozoa</taxon>
        <taxon>Arthropoda</taxon>
        <taxon>Hexapoda</taxon>
        <taxon>Insecta</taxon>
        <taxon>Pterygota</taxon>
        <taxon>Neoptera</taxon>
        <taxon>Endopterygota</taxon>
        <taxon>Diptera</taxon>
        <taxon>Nematocera</taxon>
        <taxon>Culicoidea</taxon>
        <taxon>Culicidae</taxon>
        <taxon>Culicinae</taxon>
        <taxon>Aedini</taxon>
        <taxon>Aedes</taxon>
        <taxon>Stegomyia</taxon>
    </lineage>
</organism>
<dbReference type="EMBL" id="CH477336">
    <property type="protein sequence ID" value="EAT43208.1"/>
    <property type="molecule type" value="Genomic_DNA"/>
</dbReference>
<keyword evidence="8" id="KW-0067">ATP-binding</keyword>
<feature type="region of interest" description="Disordered" evidence="16">
    <location>
        <begin position="2291"/>
        <end position="2316"/>
    </location>
</feature>
<evidence type="ECO:0000256" key="13">
    <source>
        <dbReference type="ARBA" id="ARBA00073138"/>
    </source>
</evidence>